<evidence type="ECO:0000256" key="5">
    <source>
        <dbReference type="PROSITE-ProRule" id="PRU00339"/>
    </source>
</evidence>
<dbReference type="EMBL" id="LSSL01001255">
    <property type="protein sequence ID" value="OLY82769.1"/>
    <property type="molecule type" value="Genomic_DNA"/>
</dbReference>
<evidence type="ECO:0000256" key="1">
    <source>
        <dbReference type="ARBA" id="ARBA00022737"/>
    </source>
</evidence>
<feature type="domain" description="RNA-polymerase II-associated protein 3-like C-terminal" evidence="7">
    <location>
        <begin position="182"/>
        <end position="274"/>
    </location>
</feature>
<dbReference type="GO" id="GO:0101031">
    <property type="term" value="C:protein folding chaperone complex"/>
    <property type="evidence" value="ECO:0007669"/>
    <property type="project" value="TreeGrafter"/>
</dbReference>
<evidence type="ECO:0000313" key="9">
    <source>
        <dbReference type="Proteomes" id="UP000187455"/>
    </source>
</evidence>
<evidence type="ECO:0000256" key="2">
    <source>
        <dbReference type="ARBA" id="ARBA00022803"/>
    </source>
</evidence>
<feature type="region of interest" description="Disordered" evidence="6">
    <location>
        <begin position="158"/>
        <end position="177"/>
    </location>
</feature>
<dbReference type="PROSITE" id="PS50005">
    <property type="entry name" value="TPR"/>
    <property type="match status" value="2"/>
</dbReference>
<evidence type="ECO:0000256" key="3">
    <source>
        <dbReference type="ARBA" id="ARBA00038275"/>
    </source>
</evidence>
<feature type="repeat" description="TPR" evidence="5">
    <location>
        <begin position="5"/>
        <end position="38"/>
    </location>
</feature>
<evidence type="ECO:0000259" key="7">
    <source>
        <dbReference type="Pfam" id="PF13877"/>
    </source>
</evidence>
<dbReference type="PANTHER" id="PTHR46423">
    <property type="entry name" value="RNA POLYMERASE II-ASSOCIATED PROTEIN 3"/>
    <property type="match status" value="1"/>
</dbReference>
<dbReference type="InterPro" id="IPR051966">
    <property type="entry name" value="RPAP3"/>
</dbReference>
<dbReference type="Gene3D" id="1.25.40.10">
    <property type="entry name" value="Tetratricopeptide repeat domain"/>
    <property type="match status" value="1"/>
</dbReference>
<feature type="compositionally biased region" description="Polar residues" evidence="6">
    <location>
        <begin position="158"/>
        <end position="170"/>
    </location>
</feature>
<sequence>MKNNAEFEKNKGNASFKVGDYNAAILHYTNAINLLPDVPVYWTNRAMANLKLSKFQDSASDCTQALKIDPKNVKALWRRATANFNLGNLSQSKADLQKALQFDPKNKSVLDDLNKVNFKMNKLDKSQSAISVPVTKLESRNHLPSDALDLLNTMNISNPTRNNQPSSNAFQPIRREFNPSTPKSIIEFERSWKEAKASPQNVLKLLSIIQPDSLQRLFGASFEDSHLELISASLLNFLSDSNLPADYDWSFQIMNNLPQIPRFDLALSFSSSKTRNDLSEIIKILKDSGAISNDKLALLEQKF</sequence>
<evidence type="ECO:0000256" key="6">
    <source>
        <dbReference type="SAM" id="MobiDB-lite"/>
    </source>
</evidence>
<dbReference type="OrthoDB" id="10250354at2759"/>
<dbReference type="SMART" id="SM00028">
    <property type="entry name" value="TPR"/>
    <property type="match status" value="3"/>
</dbReference>
<dbReference type="STRING" id="133383.A0A1R0H0W0"/>
<dbReference type="InterPro" id="IPR011990">
    <property type="entry name" value="TPR-like_helical_dom_sf"/>
</dbReference>
<comment type="caution">
    <text evidence="8">The sequence shown here is derived from an EMBL/GenBank/DDBJ whole genome shotgun (WGS) entry which is preliminary data.</text>
</comment>
<reference evidence="8 9" key="1">
    <citation type="journal article" date="2016" name="Mol. Biol. Evol.">
        <title>Genome-Wide Survey of Gut Fungi (Harpellales) Reveals the First Horizontally Transferred Ubiquitin Gene from a Mosquito Host.</title>
        <authorList>
            <person name="Wang Y."/>
            <person name="White M.M."/>
            <person name="Kvist S."/>
            <person name="Moncalvo J.M."/>
        </authorList>
    </citation>
    <scope>NUCLEOTIDE SEQUENCE [LARGE SCALE GENOMIC DNA]</scope>
    <source>
        <strain evidence="8 9">ALG-7-W6</strain>
    </source>
</reference>
<dbReference type="Pfam" id="PF13181">
    <property type="entry name" value="TPR_8"/>
    <property type="match status" value="1"/>
</dbReference>
<name>A0A1R0H0W0_9FUNG</name>
<organism evidence="8 9">
    <name type="scientific">Smittium mucronatum</name>
    <dbReference type="NCBI Taxonomy" id="133383"/>
    <lineage>
        <taxon>Eukaryota</taxon>
        <taxon>Fungi</taxon>
        <taxon>Fungi incertae sedis</taxon>
        <taxon>Zoopagomycota</taxon>
        <taxon>Kickxellomycotina</taxon>
        <taxon>Harpellomycetes</taxon>
        <taxon>Harpellales</taxon>
        <taxon>Legeriomycetaceae</taxon>
        <taxon>Smittium</taxon>
    </lineage>
</organism>
<evidence type="ECO:0000256" key="4">
    <source>
        <dbReference type="ARBA" id="ARBA00040133"/>
    </source>
</evidence>
<dbReference type="SUPFAM" id="SSF48452">
    <property type="entry name" value="TPR-like"/>
    <property type="match status" value="1"/>
</dbReference>
<evidence type="ECO:0000313" key="8">
    <source>
        <dbReference type="EMBL" id="OLY82769.1"/>
    </source>
</evidence>
<accession>A0A1R0H0W0</accession>
<protein>
    <recommendedName>
        <fullName evidence="4">RNA polymerase II-associated protein 3</fullName>
    </recommendedName>
</protein>
<dbReference type="Proteomes" id="UP000187455">
    <property type="component" value="Unassembled WGS sequence"/>
</dbReference>
<dbReference type="AlphaFoldDB" id="A0A1R0H0W0"/>
<dbReference type="PANTHER" id="PTHR46423:SF1">
    <property type="entry name" value="RNA POLYMERASE II-ASSOCIATED PROTEIN 3"/>
    <property type="match status" value="1"/>
</dbReference>
<dbReference type="Pfam" id="PF13877">
    <property type="entry name" value="RPAP3_C"/>
    <property type="match status" value="1"/>
</dbReference>
<proteinExistence type="inferred from homology"/>
<keyword evidence="9" id="KW-1185">Reference proteome</keyword>
<dbReference type="InterPro" id="IPR019734">
    <property type="entry name" value="TPR_rpt"/>
</dbReference>
<gene>
    <name evidence="8" type="ORF">AYI68_g3103</name>
</gene>
<feature type="repeat" description="TPR" evidence="5">
    <location>
        <begin position="73"/>
        <end position="106"/>
    </location>
</feature>
<keyword evidence="1" id="KW-0677">Repeat</keyword>
<keyword evidence="2 5" id="KW-0802">TPR repeat</keyword>
<dbReference type="InterPro" id="IPR025986">
    <property type="entry name" value="RPAP3-like_C"/>
</dbReference>
<comment type="similarity">
    <text evidence="3">Belongs to the RPAP3 family.</text>
</comment>